<name>A0AB37U8W0_9CYAN</name>
<dbReference type="Pfam" id="PF07592">
    <property type="entry name" value="DDE_Tnp_ISAZ013"/>
    <property type="match status" value="1"/>
</dbReference>
<gene>
    <name evidence="1" type="ORF">DSM107010_69800</name>
</gene>
<sequence length="143" mass="15826">MLSHKVEETIQTKYEQLVPYLNETSLRMWAAVEAISLGHGGITSVARATGLSRTTIHAGIAEVQQSESERLPVEYCGVVRQLGGGRKRLSDKDPTLFEELESLVDPVTRGDPQSPLRWTTKSTPKLAKQLQALVTYNQPTHSL</sequence>
<comment type="caution">
    <text evidence="1">The sequence shown here is derived from an EMBL/GenBank/DDBJ whole genome shotgun (WGS) entry which is preliminary data.</text>
</comment>
<evidence type="ECO:0008006" key="3">
    <source>
        <dbReference type="Google" id="ProtNLM"/>
    </source>
</evidence>
<dbReference type="AlphaFoldDB" id="A0AB37U8W0"/>
<dbReference type="Proteomes" id="UP000282574">
    <property type="component" value="Unassembled WGS sequence"/>
</dbReference>
<accession>A0AB37U8W0</accession>
<evidence type="ECO:0000313" key="1">
    <source>
        <dbReference type="EMBL" id="RUS97535.1"/>
    </source>
</evidence>
<organism evidence="1 2">
    <name type="scientific">Chroococcidiopsis cubana SAG 39.79</name>
    <dbReference type="NCBI Taxonomy" id="388085"/>
    <lineage>
        <taxon>Bacteria</taxon>
        <taxon>Bacillati</taxon>
        <taxon>Cyanobacteriota</taxon>
        <taxon>Cyanophyceae</taxon>
        <taxon>Chroococcidiopsidales</taxon>
        <taxon>Chroococcidiopsidaceae</taxon>
        <taxon>Chroococcidiopsis</taxon>
    </lineage>
</organism>
<dbReference type="InterPro" id="IPR011518">
    <property type="entry name" value="Transposase_36"/>
</dbReference>
<protein>
    <recommendedName>
        <fullName evidence="3">ISAzo13 family transposase</fullName>
    </recommendedName>
</protein>
<proteinExistence type="predicted"/>
<reference evidence="1 2" key="1">
    <citation type="journal article" date="2019" name="Genome Biol. Evol.">
        <title>Day and night: Metabolic profiles and evolutionary relationships of six axenic non-marine cyanobacteria.</title>
        <authorList>
            <person name="Will S.E."/>
            <person name="Henke P."/>
            <person name="Boedeker C."/>
            <person name="Huang S."/>
            <person name="Brinkmann H."/>
            <person name="Rohde M."/>
            <person name="Jarek M."/>
            <person name="Friedl T."/>
            <person name="Seufert S."/>
            <person name="Schumacher M."/>
            <person name="Overmann J."/>
            <person name="Neumann-Schaal M."/>
            <person name="Petersen J."/>
        </authorList>
    </citation>
    <scope>NUCLEOTIDE SEQUENCE [LARGE SCALE GENOMIC DNA]</scope>
    <source>
        <strain evidence="1 2">SAG 39.79</strain>
    </source>
</reference>
<keyword evidence="2" id="KW-1185">Reference proteome</keyword>
<evidence type="ECO:0000313" key="2">
    <source>
        <dbReference type="Proteomes" id="UP000282574"/>
    </source>
</evidence>
<dbReference type="EMBL" id="RSCK01000168">
    <property type="protein sequence ID" value="RUS97535.1"/>
    <property type="molecule type" value="Genomic_DNA"/>
</dbReference>